<dbReference type="Proteomes" id="UP000095751">
    <property type="component" value="Unassembled WGS sequence"/>
</dbReference>
<organism evidence="1 2">
    <name type="scientific">Fragilariopsis cylindrus CCMP1102</name>
    <dbReference type="NCBI Taxonomy" id="635003"/>
    <lineage>
        <taxon>Eukaryota</taxon>
        <taxon>Sar</taxon>
        <taxon>Stramenopiles</taxon>
        <taxon>Ochrophyta</taxon>
        <taxon>Bacillariophyta</taxon>
        <taxon>Bacillariophyceae</taxon>
        <taxon>Bacillariophycidae</taxon>
        <taxon>Bacillariales</taxon>
        <taxon>Bacillariaceae</taxon>
        <taxon>Fragilariopsis</taxon>
    </lineage>
</organism>
<reference evidence="1 2" key="1">
    <citation type="submission" date="2016-09" db="EMBL/GenBank/DDBJ databases">
        <title>Extensive genetic diversity and differential bi-allelic expression allows diatom success in the polar Southern Ocean.</title>
        <authorList>
            <consortium name="DOE Joint Genome Institute"/>
            <person name="Mock T."/>
            <person name="Otillar R.P."/>
            <person name="Strauss J."/>
            <person name="Dupont C."/>
            <person name="Frickenhaus S."/>
            <person name="Maumus F."/>
            <person name="Mcmullan M."/>
            <person name="Sanges R."/>
            <person name="Schmutz J."/>
            <person name="Toseland A."/>
            <person name="Valas R."/>
            <person name="Veluchamy A."/>
            <person name="Ward B.J."/>
            <person name="Allen A."/>
            <person name="Barry K."/>
            <person name="Falciatore A."/>
            <person name="Ferrante M."/>
            <person name="Fortunato A.E."/>
            <person name="Gloeckner G."/>
            <person name="Gruber A."/>
            <person name="Hipkin R."/>
            <person name="Janech M."/>
            <person name="Kroth P."/>
            <person name="Leese F."/>
            <person name="Lindquist E."/>
            <person name="Lyon B.R."/>
            <person name="Martin J."/>
            <person name="Mayer C."/>
            <person name="Parker M."/>
            <person name="Quesneville H."/>
            <person name="Raymond J."/>
            <person name="Uhlig C."/>
            <person name="Valentin K.U."/>
            <person name="Worden A.Z."/>
            <person name="Armbrust E.V."/>
            <person name="Bowler C."/>
            <person name="Green B."/>
            <person name="Moulton V."/>
            <person name="Van Oosterhout C."/>
            <person name="Grigoriev I."/>
        </authorList>
    </citation>
    <scope>NUCLEOTIDE SEQUENCE [LARGE SCALE GENOMIC DNA]</scope>
    <source>
        <strain evidence="1 2">CCMP1102</strain>
    </source>
</reference>
<dbReference type="OrthoDB" id="88410at2759"/>
<protein>
    <submittedName>
        <fullName evidence="1">Uncharacterized protein</fullName>
    </submittedName>
</protein>
<dbReference type="KEGG" id="fcy:FRACYDRAFT_193063"/>
<accession>A0A1E7F0I5</accession>
<dbReference type="EMBL" id="KV784369">
    <property type="protein sequence ID" value="OEU11313.1"/>
    <property type="molecule type" value="Genomic_DNA"/>
</dbReference>
<evidence type="ECO:0000313" key="2">
    <source>
        <dbReference type="Proteomes" id="UP000095751"/>
    </source>
</evidence>
<dbReference type="AlphaFoldDB" id="A0A1E7F0I5"/>
<dbReference type="InParanoid" id="A0A1E7F0I5"/>
<name>A0A1E7F0I5_9STRA</name>
<gene>
    <name evidence="1" type="ORF">FRACYDRAFT_193063</name>
</gene>
<keyword evidence="2" id="KW-1185">Reference proteome</keyword>
<proteinExistence type="predicted"/>
<sequence length="49" mass="5535">MCIKVGCNNCNKPTWKGCGLHIQTALNGVELNHRCPNWKKVSNVRRAIQ</sequence>
<evidence type="ECO:0000313" key="1">
    <source>
        <dbReference type="EMBL" id="OEU11313.1"/>
    </source>
</evidence>